<feature type="transmembrane region" description="Helical" evidence="9">
    <location>
        <begin position="209"/>
        <end position="229"/>
    </location>
</feature>
<comment type="similarity">
    <text evidence="8">Belongs to the two pore domain potassium channel (TC 1.A.1.8) family.</text>
</comment>
<reference evidence="11" key="1">
    <citation type="submission" date="2021-01" db="UniProtKB">
        <authorList>
            <consortium name="EnsemblMetazoa"/>
        </authorList>
    </citation>
    <scope>IDENTIFICATION</scope>
</reference>
<keyword evidence="12" id="KW-1185">Reference proteome</keyword>
<dbReference type="PRINTS" id="PR01333">
    <property type="entry name" value="2POREKCHANEL"/>
</dbReference>
<keyword evidence="3 8" id="KW-0812">Transmembrane</keyword>
<proteinExistence type="inferred from homology"/>
<keyword evidence="2 8" id="KW-0813">Transport</keyword>
<dbReference type="Proteomes" id="UP000594262">
    <property type="component" value="Unplaced"/>
</dbReference>
<feature type="transmembrane region" description="Helical" evidence="9">
    <location>
        <begin position="97"/>
        <end position="116"/>
    </location>
</feature>
<dbReference type="OrthoDB" id="5970010at2759"/>
<dbReference type="EnsemblMetazoa" id="CLYHEMT005517.1">
    <property type="protein sequence ID" value="CLYHEMP005517.1"/>
    <property type="gene ID" value="CLYHEMG005517"/>
</dbReference>
<evidence type="ECO:0000313" key="12">
    <source>
        <dbReference type="Proteomes" id="UP000594262"/>
    </source>
</evidence>
<sequence>IYMLVSLTSIGLGALMFFYVEECYFKVQETPEYSRRCQELCVGLMKLNETLYKNLVHTPDLINGFNNLTDLCSSKNCIEKGGSVQNEKCEITDVKDYFYWFELPWSIAYTVGYGRVVAKSDLGKFLTIIYAMFAIPITTASVVFLGRFITAVIKYLIIFFESRVLKRDKITKFQRKVIFIEVLLNIILVLILSLLYKKTILQHQGFLESVYYVLITISTIGFGDVTWDFEYVNNLTQWELLFFLTTSGNLFCLAFASLASLISTCVSQGTERSYKNKDQKSEMDTLDDGNLDS</sequence>
<keyword evidence="7 8" id="KW-0407">Ion channel</keyword>
<evidence type="ECO:0000259" key="10">
    <source>
        <dbReference type="Pfam" id="PF07885"/>
    </source>
</evidence>
<dbReference type="Pfam" id="PF07885">
    <property type="entry name" value="Ion_trans_2"/>
    <property type="match status" value="2"/>
</dbReference>
<evidence type="ECO:0000256" key="3">
    <source>
        <dbReference type="ARBA" id="ARBA00022692"/>
    </source>
</evidence>
<feature type="domain" description="Potassium channel" evidence="10">
    <location>
        <begin position="187"/>
        <end position="228"/>
    </location>
</feature>
<feature type="transmembrane region" description="Helical" evidence="9">
    <location>
        <begin position="241"/>
        <end position="262"/>
    </location>
</feature>
<dbReference type="Gene3D" id="1.10.287.70">
    <property type="match status" value="1"/>
</dbReference>
<dbReference type="InterPro" id="IPR003280">
    <property type="entry name" value="2pore_dom_K_chnl"/>
</dbReference>
<evidence type="ECO:0000256" key="2">
    <source>
        <dbReference type="ARBA" id="ARBA00022448"/>
    </source>
</evidence>
<evidence type="ECO:0000256" key="4">
    <source>
        <dbReference type="ARBA" id="ARBA00022989"/>
    </source>
</evidence>
<evidence type="ECO:0000256" key="8">
    <source>
        <dbReference type="RuleBase" id="RU003857"/>
    </source>
</evidence>
<feature type="domain" description="Potassium channel" evidence="10">
    <location>
        <begin position="92"/>
        <end position="150"/>
    </location>
</feature>
<keyword evidence="4 9" id="KW-1133">Transmembrane helix</keyword>
<accession>A0A7M5U2V6</accession>
<dbReference type="PANTHER" id="PTHR11003">
    <property type="entry name" value="POTASSIUM CHANNEL, SUBFAMILY K"/>
    <property type="match status" value="1"/>
</dbReference>
<evidence type="ECO:0000256" key="6">
    <source>
        <dbReference type="ARBA" id="ARBA00023136"/>
    </source>
</evidence>
<dbReference type="GO" id="GO:0030322">
    <property type="term" value="P:stabilization of membrane potential"/>
    <property type="evidence" value="ECO:0007669"/>
    <property type="project" value="TreeGrafter"/>
</dbReference>
<feature type="transmembrane region" description="Helical" evidence="9">
    <location>
        <begin position="128"/>
        <end position="157"/>
    </location>
</feature>
<feature type="transmembrane region" description="Helical" evidence="9">
    <location>
        <begin position="178"/>
        <end position="197"/>
    </location>
</feature>
<dbReference type="SUPFAM" id="SSF81324">
    <property type="entry name" value="Voltage-gated potassium channels"/>
    <property type="match status" value="2"/>
</dbReference>
<dbReference type="GO" id="GO:0022841">
    <property type="term" value="F:potassium ion leak channel activity"/>
    <property type="evidence" value="ECO:0007669"/>
    <property type="project" value="TreeGrafter"/>
</dbReference>
<evidence type="ECO:0000256" key="9">
    <source>
        <dbReference type="SAM" id="Phobius"/>
    </source>
</evidence>
<protein>
    <recommendedName>
        <fullName evidence="10">Potassium channel domain-containing protein</fullName>
    </recommendedName>
</protein>
<dbReference type="GO" id="GO:0015271">
    <property type="term" value="F:outward rectifier potassium channel activity"/>
    <property type="evidence" value="ECO:0007669"/>
    <property type="project" value="TreeGrafter"/>
</dbReference>
<dbReference type="GO" id="GO:0005886">
    <property type="term" value="C:plasma membrane"/>
    <property type="evidence" value="ECO:0007669"/>
    <property type="project" value="TreeGrafter"/>
</dbReference>
<evidence type="ECO:0000256" key="7">
    <source>
        <dbReference type="ARBA" id="ARBA00023303"/>
    </source>
</evidence>
<evidence type="ECO:0000256" key="5">
    <source>
        <dbReference type="ARBA" id="ARBA00023065"/>
    </source>
</evidence>
<comment type="subcellular location">
    <subcellularLocation>
        <location evidence="1">Membrane</location>
        <topology evidence="1">Multi-pass membrane protein</topology>
    </subcellularLocation>
</comment>
<dbReference type="InterPro" id="IPR013099">
    <property type="entry name" value="K_chnl_dom"/>
</dbReference>
<keyword evidence="5 8" id="KW-0406">Ion transport</keyword>
<evidence type="ECO:0000256" key="1">
    <source>
        <dbReference type="ARBA" id="ARBA00004141"/>
    </source>
</evidence>
<dbReference type="AlphaFoldDB" id="A0A7M5U2V6"/>
<dbReference type="PANTHER" id="PTHR11003:SF345">
    <property type="entry name" value="TWIK FAMILY OF POTASSIUM CHANNELS PROTEIN 18"/>
    <property type="match status" value="1"/>
</dbReference>
<organism evidence="11 12">
    <name type="scientific">Clytia hemisphaerica</name>
    <dbReference type="NCBI Taxonomy" id="252671"/>
    <lineage>
        <taxon>Eukaryota</taxon>
        <taxon>Metazoa</taxon>
        <taxon>Cnidaria</taxon>
        <taxon>Hydrozoa</taxon>
        <taxon>Hydroidolina</taxon>
        <taxon>Leptothecata</taxon>
        <taxon>Obeliida</taxon>
        <taxon>Clytiidae</taxon>
        <taxon>Clytia</taxon>
    </lineage>
</organism>
<name>A0A7M5U2V6_9CNID</name>
<keyword evidence="6 9" id="KW-0472">Membrane</keyword>
<evidence type="ECO:0000313" key="11">
    <source>
        <dbReference type="EnsemblMetazoa" id="CLYHEMP005517.1"/>
    </source>
</evidence>